<dbReference type="PANTHER" id="PTHR42736">
    <property type="entry name" value="PROTEIN-GLUTAMINE GAMMA-GLUTAMYLTRANSFERASE"/>
    <property type="match status" value="1"/>
</dbReference>
<feature type="transmembrane region" description="Helical" evidence="1">
    <location>
        <begin position="93"/>
        <end position="110"/>
    </location>
</feature>
<dbReference type="InterPro" id="IPR002931">
    <property type="entry name" value="Transglutaminase-like"/>
</dbReference>
<dbReference type="InterPro" id="IPR052901">
    <property type="entry name" value="Bact_TGase-like"/>
</dbReference>
<dbReference type="KEGG" id="acz:Acaty_c0897"/>
<feature type="transmembrane region" description="Helical" evidence="1">
    <location>
        <begin position="161"/>
        <end position="184"/>
    </location>
</feature>
<feature type="domain" description="Transglutaminase-like" evidence="2">
    <location>
        <begin position="408"/>
        <end position="479"/>
    </location>
</feature>
<keyword evidence="1" id="KW-0812">Transmembrane</keyword>
<dbReference type="InterPro" id="IPR021878">
    <property type="entry name" value="TgpA_N"/>
</dbReference>
<dbReference type="EMBL" id="CP005986">
    <property type="protein sequence ID" value="AIA54773.1"/>
    <property type="molecule type" value="Genomic_DNA"/>
</dbReference>
<name>A0A059ZTJ6_ACICK</name>
<dbReference type="eggNOG" id="COG1305">
    <property type="taxonomic scope" value="Bacteria"/>
</dbReference>
<sequence>MAGIALVLFLAIGSDALQWPLLLWLPATLWSLWAGPSERPFPLSGRLRFVALLSLMLVAVAVAGLGNWLVMASQILILALTFKALELRELRDVYQVAALVLLGLGIAAWLRVDLSLGLYLLLEVLLVPLALLWQGYWDACRGQLARVVGSSREQLVPLRRLVLFDLGFMFLLLPVLALFFLLLPRTPTPLWHWGAAAGTAVSGFQARLDPRDIRELSLDPAVAFRARIQGAVPPPAELYWQGAILWRDDGGANWSRGLPPRSDFAGVQQADPRLGGASWRETILLSSGEHEFLFSLGQMQSVQSSRPVERLPDGAWRLREPSHEPLRYEALASPDTGASTLPDSLRKVALQLPARVDPQVLALARRLRGADAGASVAHILHWFATADFRYSLKAPAAYPHGQSLSDFLLRTHEGYCEYYAAGLALLLRLDGVPARVVVGYRGGEYNPVGAFWVVRQNMAHAWVQAWLPGRGWVRLDATPAAPSGTTAGAAAAGRDRALSGTDSLWNWLQWQWLNWVIQLTPAKQRSLWSAGGSVLQGLAHWQTPKLRKMPTLWQHGGHDTLRALGLLTVAGMVLILALVWRRIGRRGVEFWQQRARRRLARAGFGDSRPGTEFVALAQRSIPAPQRQALVELIRRQRYGPRADRAGDLALKRGLRAIRRHPSADPQ</sequence>
<evidence type="ECO:0000259" key="2">
    <source>
        <dbReference type="SMART" id="SM00460"/>
    </source>
</evidence>
<dbReference type="HOGENOM" id="CLU_012397_0_0_6"/>
<dbReference type="InterPro" id="IPR038765">
    <property type="entry name" value="Papain-like_cys_pep_sf"/>
</dbReference>
<organism evidence="3 4">
    <name type="scientific">Acidithiobacillus caldus (strain ATCC 51756 / DSM 8584 / KU)</name>
    <dbReference type="NCBI Taxonomy" id="637389"/>
    <lineage>
        <taxon>Bacteria</taxon>
        <taxon>Pseudomonadati</taxon>
        <taxon>Pseudomonadota</taxon>
        <taxon>Acidithiobacillia</taxon>
        <taxon>Acidithiobacillales</taxon>
        <taxon>Acidithiobacillaceae</taxon>
        <taxon>Acidithiobacillus</taxon>
    </lineage>
</organism>
<dbReference type="Gene3D" id="3.10.620.30">
    <property type="match status" value="1"/>
</dbReference>
<dbReference type="SMART" id="SM00460">
    <property type="entry name" value="TGc"/>
    <property type="match status" value="1"/>
</dbReference>
<evidence type="ECO:0000313" key="3">
    <source>
        <dbReference type="EMBL" id="AIA54773.1"/>
    </source>
</evidence>
<accession>A0A059ZTJ6</accession>
<gene>
    <name evidence="3" type="ORF">Acaty_c0897</name>
</gene>
<dbReference type="AlphaFoldDB" id="A0A059ZTJ6"/>
<dbReference type="PANTHER" id="PTHR42736:SF1">
    <property type="entry name" value="PROTEIN-GLUTAMINE GAMMA-GLUTAMYLTRANSFERASE"/>
    <property type="match status" value="1"/>
</dbReference>
<proteinExistence type="predicted"/>
<feature type="transmembrane region" description="Helical" evidence="1">
    <location>
        <begin position="116"/>
        <end position="136"/>
    </location>
</feature>
<evidence type="ECO:0000256" key="1">
    <source>
        <dbReference type="SAM" id="Phobius"/>
    </source>
</evidence>
<feature type="transmembrane region" description="Helical" evidence="1">
    <location>
        <begin position="563"/>
        <end position="580"/>
    </location>
</feature>
<dbReference type="Pfam" id="PF01841">
    <property type="entry name" value="Transglut_core"/>
    <property type="match status" value="1"/>
</dbReference>
<dbReference type="SUPFAM" id="SSF54001">
    <property type="entry name" value="Cysteine proteinases"/>
    <property type="match status" value="1"/>
</dbReference>
<dbReference type="Pfam" id="PF11992">
    <property type="entry name" value="TgpA_N"/>
    <property type="match status" value="1"/>
</dbReference>
<feature type="transmembrane region" description="Helical" evidence="1">
    <location>
        <begin position="49"/>
        <end position="81"/>
    </location>
</feature>
<dbReference type="Proteomes" id="UP000005522">
    <property type="component" value="Chromosome"/>
</dbReference>
<protein>
    <submittedName>
        <fullName evidence="3">Transglutaminase-like enzyme</fullName>
    </submittedName>
</protein>
<keyword evidence="1" id="KW-0472">Membrane</keyword>
<keyword evidence="1" id="KW-1133">Transmembrane helix</keyword>
<evidence type="ECO:0000313" key="4">
    <source>
        <dbReference type="Proteomes" id="UP000005522"/>
    </source>
</evidence>
<reference evidence="3 4" key="1">
    <citation type="journal article" date="2009" name="J. Bacteriol.">
        <title>Draft genome sequence of the extremely acidophilic bacterium Acidithiobacillus caldus ATCC 51756 reveals metabolic versatility in the genus Acidithiobacillus.</title>
        <authorList>
            <person name="Valdes J."/>
            <person name="Quatrini R."/>
            <person name="Hallberg K."/>
            <person name="Dopson M."/>
            <person name="Valenzuela P.D."/>
            <person name="Holmes D.S."/>
        </authorList>
    </citation>
    <scope>NUCLEOTIDE SEQUENCE [LARGE SCALE GENOMIC DNA]</scope>
    <source>
        <strain evidence="4">ATCC 51756 / DSM 8584 / KU</strain>
    </source>
</reference>